<dbReference type="PANTHER" id="PTHR43540">
    <property type="entry name" value="PEROXYUREIDOACRYLATE/UREIDOACRYLATE AMIDOHYDROLASE-RELATED"/>
    <property type="match status" value="1"/>
</dbReference>
<dbReference type="SUPFAM" id="SSF52499">
    <property type="entry name" value="Isochorismatase-like hydrolases"/>
    <property type="match status" value="1"/>
</dbReference>
<dbReference type="EMBL" id="RSDW01000001">
    <property type="protein sequence ID" value="RSL14659.1"/>
    <property type="molecule type" value="Genomic_DNA"/>
</dbReference>
<accession>A0A428MCQ7</accession>
<dbReference type="Gene3D" id="3.40.50.850">
    <property type="entry name" value="Isochorismatase-like"/>
    <property type="match status" value="1"/>
</dbReference>
<evidence type="ECO:0000259" key="2">
    <source>
        <dbReference type="Pfam" id="PF00857"/>
    </source>
</evidence>
<sequence>MKIAFDPPHTALLAMDCQTGIVSVYATSNDDFIMRASGALTAARTAGMLIIQVQVGFRPGLPEVSSHNKSFAAVKSSKPHQEFFQGTSGAIHPALGPEPTDIIVTKHRVSAFVGTDLEMLLRANEIETIVLFGIATSGVVLSTLLQASDADYRLVVIADCCADLDMELHRTLLERFFPTRAEVITTEEFRDCLNCTN</sequence>
<dbReference type="RefSeq" id="WP_125483495.1">
    <property type="nucleotide sequence ID" value="NZ_RSDW01000001.1"/>
</dbReference>
<reference evidence="3 4" key="1">
    <citation type="submission" date="2018-12" db="EMBL/GenBank/DDBJ databases">
        <title>Sequencing of bacterial isolates from soil warming experiment in Harvard Forest, Massachusetts, USA.</title>
        <authorList>
            <person name="Deangelis K."/>
        </authorList>
    </citation>
    <scope>NUCLEOTIDE SEQUENCE [LARGE SCALE GENOMIC DNA]</scope>
    <source>
        <strain evidence="3 4">EB153</strain>
    </source>
</reference>
<protein>
    <submittedName>
        <fullName evidence="3">Nicotinamidase-related amidase</fullName>
    </submittedName>
</protein>
<gene>
    <name evidence="3" type="ORF">EDE15_0117</name>
</gene>
<name>A0A428MCQ7_9BACT</name>
<feature type="domain" description="Isochorismatase-like" evidence="2">
    <location>
        <begin position="10"/>
        <end position="188"/>
    </location>
</feature>
<dbReference type="InterPro" id="IPR000868">
    <property type="entry name" value="Isochorismatase-like_dom"/>
</dbReference>
<comment type="caution">
    <text evidence="3">The sequence shown here is derived from an EMBL/GenBank/DDBJ whole genome shotgun (WGS) entry which is preliminary data.</text>
</comment>
<dbReference type="Pfam" id="PF00857">
    <property type="entry name" value="Isochorismatase"/>
    <property type="match status" value="1"/>
</dbReference>
<dbReference type="AlphaFoldDB" id="A0A428MCQ7"/>
<dbReference type="InterPro" id="IPR050272">
    <property type="entry name" value="Isochorismatase-like_hydrls"/>
</dbReference>
<evidence type="ECO:0000313" key="3">
    <source>
        <dbReference type="EMBL" id="RSL14659.1"/>
    </source>
</evidence>
<dbReference type="CDD" id="cd00431">
    <property type="entry name" value="cysteine_hydrolases"/>
    <property type="match status" value="1"/>
</dbReference>
<keyword evidence="4" id="KW-1185">Reference proteome</keyword>
<evidence type="ECO:0000256" key="1">
    <source>
        <dbReference type="ARBA" id="ARBA00022801"/>
    </source>
</evidence>
<dbReference type="Proteomes" id="UP000269669">
    <property type="component" value="Unassembled WGS sequence"/>
</dbReference>
<dbReference type="PANTHER" id="PTHR43540:SF1">
    <property type="entry name" value="ISOCHORISMATASE HYDROLASE"/>
    <property type="match status" value="1"/>
</dbReference>
<proteinExistence type="predicted"/>
<dbReference type="GO" id="GO:0016787">
    <property type="term" value="F:hydrolase activity"/>
    <property type="evidence" value="ECO:0007669"/>
    <property type="project" value="UniProtKB-KW"/>
</dbReference>
<organism evidence="3 4">
    <name type="scientific">Edaphobacter aggregans</name>
    <dbReference type="NCBI Taxonomy" id="570835"/>
    <lineage>
        <taxon>Bacteria</taxon>
        <taxon>Pseudomonadati</taxon>
        <taxon>Acidobacteriota</taxon>
        <taxon>Terriglobia</taxon>
        <taxon>Terriglobales</taxon>
        <taxon>Acidobacteriaceae</taxon>
        <taxon>Edaphobacter</taxon>
    </lineage>
</organism>
<evidence type="ECO:0000313" key="4">
    <source>
        <dbReference type="Proteomes" id="UP000269669"/>
    </source>
</evidence>
<dbReference type="InterPro" id="IPR036380">
    <property type="entry name" value="Isochorismatase-like_sf"/>
</dbReference>
<keyword evidence="1" id="KW-0378">Hydrolase</keyword>
<dbReference type="OrthoDB" id="9785724at2"/>